<dbReference type="NCBIfam" id="NF040639">
    <property type="entry name" value="LETM1_rel_film"/>
    <property type="match status" value="1"/>
</dbReference>
<dbReference type="AlphaFoldDB" id="A0A4V1KR57"/>
<organism evidence="1 2">
    <name type="scientific">Leeuwenhoekiella aequorea</name>
    <dbReference type="NCBI Taxonomy" id="283736"/>
    <lineage>
        <taxon>Bacteria</taxon>
        <taxon>Pseudomonadati</taxon>
        <taxon>Bacteroidota</taxon>
        <taxon>Flavobacteriia</taxon>
        <taxon>Flavobacteriales</taxon>
        <taxon>Flavobacteriaceae</taxon>
        <taxon>Leeuwenhoekiella</taxon>
    </lineage>
</organism>
<reference evidence="1 2" key="1">
    <citation type="submission" date="2018-07" db="EMBL/GenBank/DDBJ databases">
        <title>Leeuwenhoekiella genomics.</title>
        <authorList>
            <person name="Tahon G."/>
            <person name="Willems A."/>
        </authorList>
    </citation>
    <scope>NUCLEOTIDE SEQUENCE [LARGE SCALE GENOMIC DNA]</scope>
    <source>
        <strain evidence="1 2">LMG 22550</strain>
    </source>
</reference>
<name>A0A4V1KR57_9FLAO</name>
<keyword evidence="2" id="KW-1185">Reference proteome</keyword>
<protein>
    <submittedName>
        <fullName evidence="1">LETM1-like protein</fullName>
    </submittedName>
</protein>
<evidence type="ECO:0000313" key="1">
    <source>
        <dbReference type="EMBL" id="RXG23752.1"/>
    </source>
</evidence>
<proteinExistence type="predicted"/>
<dbReference type="RefSeq" id="WP_128757257.1">
    <property type="nucleotide sequence ID" value="NZ_QOVM01000002.1"/>
</dbReference>
<accession>A0A4V1KR57</accession>
<dbReference type="EMBL" id="QOVM01000002">
    <property type="protein sequence ID" value="RXG23752.1"/>
    <property type="molecule type" value="Genomic_DNA"/>
</dbReference>
<dbReference type="OrthoDB" id="1421172at2"/>
<sequence>MNPSSPGWITKHQPILKKKILERQPDFELFYNNLLETGFLYGVSVTTWSYGDQEPLRWTEIERTKLNFHDSLYFAYFNYSNSEDGFFEAITDFYSQLNPKEFHYFGYFKKPKPNASSLEKIIQERIQTNTPVLQKNFSNLITNALLFLDVIAFDYFLNKGVNSITFAQELEARLMNTIWLALMQKEEKEYYDKLLLKLFEKSLRYSSSLSREIQNIEDLQLANYPKLIQKKYLLDMAALAIWHDSSIDRSEYLFLKSLGKSLKLPHQTIETSANYVHRFIVNNRNKIAYFNSSNPVKHFYKQTTKTVKILILRNKKRLLQELSESKGLVLLLSQSTFRDLSKNEKKRVKTQLLSICKTVPSLAIFMLPGGGVLLPLLVKFIPELLPTAFNDNRLDDELETI</sequence>
<comment type="caution">
    <text evidence="1">The sequence shown here is derived from an EMBL/GenBank/DDBJ whole genome shotgun (WGS) entry which is preliminary data.</text>
</comment>
<dbReference type="Proteomes" id="UP000289238">
    <property type="component" value="Unassembled WGS sequence"/>
</dbReference>
<gene>
    <name evidence="1" type="ORF">DSM00_1368</name>
</gene>
<evidence type="ECO:0000313" key="2">
    <source>
        <dbReference type="Proteomes" id="UP000289238"/>
    </source>
</evidence>